<feature type="transmembrane region" description="Helical" evidence="7">
    <location>
        <begin position="102"/>
        <end position="119"/>
    </location>
</feature>
<reference evidence="8" key="1">
    <citation type="journal article" date="2023" name="Plant J.">
        <title>The genome of the king protea, Protea cynaroides.</title>
        <authorList>
            <person name="Chang J."/>
            <person name="Duong T.A."/>
            <person name="Schoeman C."/>
            <person name="Ma X."/>
            <person name="Roodt D."/>
            <person name="Barker N."/>
            <person name="Li Z."/>
            <person name="Van de Peer Y."/>
            <person name="Mizrachi E."/>
        </authorList>
    </citation>
    <scope>NUCLEOTIDE SEQUENCE</scope>
    <source>
        <tissue evidence="8">Young leaves</tissue>
    </source>
</reference>
<evidence type="ECO:0000256" key="2">
    <source>
        <dbReference type="ARBA" id="ARBA00004141"/>
    </source>
</evidence>
<keyword evidence="4 7" id="KW-0812">Transmembrane</keyword>
<dbReference type="InterPro" id="IPR004895">
    <property type="entry name" value="Prenylated_rab_accept_PRA1"/>
</dbReference>
<keyword evidence="9" id="KW-1185">Reference proteome</keyword>
<keyword evidence="5 7" id="KW-1133">Transmembrane helix</keyword>
<evidence type="ECO:0000256" key="7">
    <source>
        <dbReference type="RuleBase" id="RU363107"/>
    </source>
</evidence>
<organism evidence="8 9">
    <name type="scientific">Protea cynaroides</name>
    <dbReference type="NCBI Taxonomy" id="273540"/>
    <lineage>
        <taxon>Eukaryota</taxon>
        <taxon>Viridiplantae</taxon>
        <taxon>Streptophyta</taxon>
        <taxon>Embryophyta</taxon>
        <taxon>Tracheophyta</taxon>
        <taxon>Spermatophyta</taxon>
        <taxon>Magnoliopsida</taxon>
        <taxon>Proteales</taxon>
        <taxon>Proteaceae</taxon>
        <taxon>Protea</taxon>
    </lineage>
</organism>
<dbReference type="GO" id="GO:0016020">
    <property type="term" value="C:membrane"/>
    <property type="evidence" value="ECO:0007669"/>
    <property type="project" value="UniProtKB-SubCell"/>
</dbReference>
<comment type="subcellular location">
    <subcellularLocation>
        <location evidence="2 7">Membrane</location>
        <topology evidence="2 7">Multi-pass membrane protein</topology>
    </subcellularLocation>
</comment>
<dbReference type="PANTHER" id="PTHR19317">
    <property type="entry name" value="PRENYLATED RAB ACCEPTOR 1-RELATED"/>
    <property type="match status" value="1"/>
</dbReference>
<comment type="similarity">
    <text evidence="3 7">Belongs to the PRA1 family.</text>
</comment>
<evidence type="ECO:0000256" key="4">
    <source>
        <dbReference type="ARBA" id="ARBA00022692"/>
    </source>
</evidence>
<dbReference type="Pfam" id="PF03208">
    <property type="entry name" value="PRA1"/>
    <property type="match status" value="1"/>
</dbReference>
<sequence>MLHRYAFSIPSDVSKAVARVRTNIAYFRIKYAIIVFLILYLHLFWYPTSQMVVMTIASFFRYFLPNVPLVLVGRTVDDRVVLIVWSVVTIIALLLTDATVDVIVTLLIGLAVVLVHAVFRNVAAENWVC</sequence>
<evidence type="ECO:0000313" key="8">
    <source>
        <dbReference type="EMBL" id="KAJ4959123.1"/>
    </source>
</evidence>
<comment type="caution">
    <text evidence="8">The sequence shown here is derived from an EMBL/GenBank/DDBJ whole genome shotgun (WGS) entry which is preliminary data.</text>
</comment>
<dbReference type="OrthoDB" id="63113at2759"/>
<keyword evidence="7" id="KW-0813">Transport</keyword>
<gene>
    <name evidence="8" type="ORF">NE237_026234</name>
</gene>
<comment type="function">
    <text evidence="1 7">May be involved in both secretory and endocytic intracellular trafficking in the endosomal/prevacuolar compartments.</text>
</comment>
<dbReference type="GO" id="GO:0016192">
    <property type="term" value="P:vesicle-mediated transport"/>
    <property type="evidence" value="ECO:0007669"/>
    <property type="project" value="TreeGrafter"/>
</dbReference>
<feature type="transmembrane region" description="Helical" evidence="7">
    <location>
        <begin position="52"/>
        <end position="73"/>
    </location>
</feature>
<protein>
    <recommendedName>
        <fullName evidence="7">PRA1 family protein</fullName>
    </recommendedName>
</protein>
<dbReference type="AlphaFoldDB" id="A0A9Q0H6B9"/>
<evidence type="ECO:0000256" key="6">
    <source>
        <dbReference type="ARBA" id="ARBA00023136"/>
    </source>
</evidence>
<evidence type="ECO:0000313" key="9">
    <source>
        <dbReference type="Proteomes" id="UP001141806"/>
    </source>
</evidence>
<dbReference type="GO" id="GO:0005794">
    <property type="term" value="C:Golgi apparatus"/>
    <property type="evidence" value="ECO:0007669"/>
    <property type="project" value="TreeGrafter"/>
</dbReference>
<dbReference type="PANTHER" id="PTHR19317:SF2">
    <property type="entry name" value="PRA1 FAMILY PROTEIN F2"/>
    <property type="match status" value="1"/>
</dbReference>
<keyword evidence="6 7" id="KW-0472">Membrane</keyword>
<feature type="transmembrane region" description="Helical" evidence="7">
    <location>
        <begin position="29"/>
        <end position="46"/>
    </location>
</feature>
<proteinExistence type="inferred from homology"/>
<evidence type="ECO:0000256" key="3">
    <source>
        <dbReference type="ARBA" id="ARBA00006483"/>
    </source>
</evidence>
<name>A0A9Q0H6B9_9MAGN</name>
<dbReference type="EMBL" id="JAMYWD010000010">
    <property type="protein sequence ID" value="KAJ4959123.1"/>
    <property type="molecule type" value="Genomic_DNA"/>
</dbReference>
<accession>A0A9Q0H6B9</accession>
<dbReference type="Proteomes" id="UP001141806">
    <property type="component" value="Unassembled WGS sequence"/>
</dbReference>
<evidence type="ECO:0000256" key="5">
    <source>
        <dbReference type="ARBA" id="ARBA00022989"/>
    </source>
</evidence>
<dbReference type="GO" id="GO:0005783">
    <property type="term" value="C:endoplasmic reticulum"/>
    <property type="evidence" value="ECO:0007669"/>
    <property type="project" value="TreeGrafter"/>
</dbReference>
<evidence type="ECO:0000256" key="1">
    <source>
        <dbReference type="ARBA" id="ARBA00002501"/>
    </source>
</evidence>
<feature type="transmembrane region" description="Helical" evidence="7">
    <location>
        <begin position="80"/>
        <end position="96"/>
    </location>
</feature>